<proteinExistence type="predicted"/>
<dbReference type="SUPFAM" id="SSF51735">
    <property type="entry name" value="NAD(P)-binding Rossmann-fold domains"/>
    <property type="match status" value="1"/>
</dbReference>
<dbReference type="PANTHER" id="PTHR43708">
    <property type="entry name" value="CONSERVED EXPRESSED OXIDOREDUCTASE (EUROFUNG)"/>
    <property type="match status" value="1"/>
</dbReference>
<dbReference type="Gene3D" id="3.40.50.720">
    <property type="entry name" value="NAD(P)-binding Rossmann-like Domain"/>
    <property type="match status" value="1"/>
</dbReference>
<dbReference type="Pfam" id="PF01408">
    <property type="entry name" value="GFO_IDH_MocA"/>
    <property type="match status" value="1"/>
</dbReference>
<feature type="domain" description="GFO/IDH/MocA-like oxidoreductase" evidence="2">
    <location>
        <begin position="146"/>
        <end position="277"/>
    </location>
</feature>
<comment type="caution">
    <text evidence="3">The sequence shown here is derived from an EMBL/GenBank/DDBJ whole genome shotgun (WGS) entry which is preliminary data.</text>
</comment>
<sequence length="388" mass="42425">MSGKLKMGMVGGGEGSFIGAVHRMAANLDGEIALVSGAFSSSAEKSKRSGEALYLEPSRIYGSYEEMIKTEKTLPEGERIDIVSIVTPNHMHYGPAKMALENGFHVICDKPVAFSLAEARELEELVKKTGLIFALTHNYTGYPMVKEAREMVKSGKLGKIRKVIAEYPQGWLSTKVEDSDHKQASWRTDPTRSGVSGCMGDIGSHAENLAEYITGLKMQEISADLSIMVDGRLLDDDGSVLVRFDNGAKGILFASQIAAGEENELKIRVYGEKGGLEWLQSDPNTLIVKWLDKPKEILRTGAGYTYFSEAAQKATRLPGGHPEGYLEAFANIYLNFAKAVRAHKNNQTIDPVDSDFPTIEDGVRGMMFIEAVVASSNENSKWLEFGGN</sequence>
<accession>A0ABT8L1D1</accession>
<name>A0ABT8L1D1_9BACT</name>
<dbReference type="EMBL" id="JAUJEB010000001">
    <property type="protein sequence ID" value="MDN5211555.1"/>
    <property type="molecule type" value="Genomic_DNA"/>
</dbReference>
<dbReference type="Pfam" id="PF22725">
    <property type="entry name" value="GFO_IDH_MocA_C3"/>
    <property type="match status" value="1"/>
</dbReference>
<dbReference type="InterPro" id="IPR036291">
    <property type="entry name" value="NAD(P)-bd_dom_sf"/>
</dbReference>
<evidence type="ECO:0000313" key="3">
    <source>
        <dbReference type="EMBL" id="MDN5211555.1"/>
    </source>
</evidence>
<organism evidence="3 4">
    <name type="scientific">Agaribacillus aureus</name>
    <dbReference type="NCBI Taxonomy" id="3051825"/>
    <lineage>
        <taxon>Bacteria</taxon>
        <taxon>Pseudomonadati</taxon>
        <taxon>Bacteroidota</taxon>
        <taxon>Cytophagia</taxon>
        <taxon>Cytophagales</taxon>
        <taxon>Splendidivirgaceae</taxon>
        <taxon>Agaribacillus</taxon>
    </lineage>
</organism>
<evidence type="ECO:0000313" key="4">
    <source>
        <dbReference type="Proteomes" id="UP001172083"/>
    </source>
</evidence>
<feature type="domain" description="Gfo/Idh/MocA-like oxidoreductase N-terminal" evidence="1">
    <location>
        <begin position="6"/>
        <end position="136"/>
    </location>
</feature>
<dbReference type="Gene3D" id="3.30.360.10">
    <property type="entry name" value="Dihydrodipicolinate Reductase, domain 2"/>
    <property type="match status" value="1"/>
</dbReference>
<dbReference type="PANTHER" id="PTHR43708:SF3">
    <property type="entry name" value="OXIDOREDUCTASE"/>
    <property type="match status" value="1"/>
</dbReference>
<protein>
    <submittedName>
        <fullName evidence="3">Gfo/Idh/MocA family oxidoreductase</fullName>
    </submittedName>
</protein>
<dbReference type="Proteomes" id="UP001172083">
    <property type="component" value="Unassembled WGS sequence"/>
</dbReference>
<evidence type="ECO:0000259" key="1">
    <source>
        <dbReference type="Pfam" id="PF01408"/>
    </source>
</evidence>
<keyword evidence="4" id="KW-1185">Reference proteome</keyword>
<dbReference type="InterPro" id="IPR055170">
    <property type="entry name" value="GFO_IDH_MocA-like_dom"/>
</dbReference>
<evidence type="ECO:0000259" key="2">
    <source>
        <dbReference type="Pfam" id="PF22725"/>
    </source>
</evidence>
<reference evidence="3" key="1">
    <citation type="submission" date="2023-06" db="EMBL/GenBank/DDBJ databases">
        <title>Genomic of Agaribacillus aureum.</title>
        <authorList>
            <person name="Wang G."/>
        </authorList>
    </citation>
    <scope>NUCLEOTIDE SEQUENCE</scope>
    <source>
        <strain evidence="3">BMA12</strain>
    </source>
</reference>
<gene>
    <name evidence="3" type="ORF">QQ020_05820</name>
</gene>
<dbReference type="InterPro" id="IPR000683">
    <property type="entry name" value="Gfo/Idh/MocA-like_OxRdtase_N"/>
</dbReference>
<dbReference type="RefSeq" id="WP_346756887.1">
    <property type="nucleotide sequence ID" value="NZ_JAUJEB010000001.1"/>
</dbReference>
<dbReference type="InterPro" id="IPR051317">
    <property type="entry name" value="Gfo/Idh/MocA_oxidoreduct"/>
</dbReference>
<dbReference type="SUPFAM" id="SSF55347">
    <property type="entry name" value="Glyceraldehyde-3-phosphate dehydrogenase-like, C-terminal domain"/>
    <property type="match status" value="1"/>
</dbReference>